<accession>A0A2T5G7V3</accession>
<sequence>MKAPVLAVVVPCHNEEGVLPQTAGRLREALGRLSAEGLVDGRSFLLFVDDGSTDGTWAIIERLFEAGDAYGLRLSRNFGQQAALLAGYRAVRDRADAAISIDADLQDDPGAMREMVLRFLEGYDVVYGARRMRDSDRWFKRATARAFYRLMRALGVGIVPDHAHFRLLSRRALSAVLRFREADPFLRGIVPLAGFRQTVVYYDRLPRTAGESKYSLRKLVDLAVSGITSFSIRPIRFVTLAGLVVFAVSVFAGGYTFWSKLAGHAERGWTSLMLSIWFIGGLTLFSLGLVGEYVGRIFLEVKRRPLYIVETAVLPDSATKHRERKMSFENR</sequence>
<evidence type="ECO:0000259" key="8">
    <source>
        <dbReference type="Pfam" id="PF00535"/>
    </source>
</evidence>
<dbReference type="AlphaFoldDB" id="A0A2T5G7V3"/>
<keyword evidence="6 7" id="KW-0472">Membrane</keyword>
<keyword evidence="3 9" id="KW-0808">Transferase</keyword>
<evidence type="ECO:0000256" key="1">
    <source>
        <dbReference type="ARBA" id="ARBA00004141"/>
    </source>
</evidence>
<evidence type="ECO:0000256" key="2">
    <source>
        <dbReference type="ARBA" id="ARBA00022676"/>
    </source>
</evidence>
<evidence type="ECO:0000313" key="9">
    <source>
        <dbReference type="EMBL" id="PTQ52239.1"/>
    </source>
</evidence>
<dbReference type="Gene3D" id="3.90.550.10">
    <property type="entry name" value="Spore Coat Polysaccharide Biosynthesis Protein SpsA, Chain A"/>
    <property type="match status" value="1"/>
</dbReference>
<keyword evidence="5 7" id="KW-1133">Transmembrane helix</keyword>
<dbReference type="GO" id="GO:0016757">
    <property type="term" value="F:glycosyltransferase activity"/>
    <property type="evidence" value="ECO:0007669"/>
    <property type="project" value="UniProtKB-KW"/>
</dbReference>
<feature type="transmembrane region" description="Helical" evidence="7">
    <location>
        <begin position="270"/>
        <end position="294"/>
    </location>
</feature>
<comment type="subcellular location">
    <subcellularLocation>
        <location evidence="1">Membrane</location>
        <topology evidence="1">Multi-pass membrane protein</topology>
    </subcellularLocation>
</comment>
<dbReference type="InterPro" id="IPR050256">
    <property type="entry name" value="Glycosyltransferase_2"/>
</dbReference>
<feature type="transmembrane region" description="Helical" evidence="7">
    <location>
        <begin position="237"/>
        <end position="258"/>
    </location>
</feature>
<keyword evidence="4 7" id="KW-0812">Transmembrane</keyword>
<dbReference type="GO" id="GO:0005886">
    <property type="term" value="C:plasma membrane"/>
    <property type="evidence" value="ECO:0007669"/>
    <property type="project" value="TreeGrafter"/>
</dbReference>
<dbReference type="EMBL" id="PEBV01000030">
    <property type="protein sequence ID" value="PTQ52239.1"/>
    <property type="molecule type" value="Genomic_DNA"/>
</dbReference>
<protein>
    <submittedName>
        <fullName evidence="9">Glycosyltransferase</fullName>
    </submittedName>
</protein>
<dbReference type="CDD" id="cd04187">
    <property type="entry name" value="DPM1_like_bac"/>
    <property type="match status" value="1"/>
</dbReference>
<dbReference type="SUPFAM" id="SSF53448">
    <property type="entry name" value="Nucleotide-diphospho-sugar transferases"/>
    <property type="match status" value="1"/>
</dbReference>
<name>A0A2T5G7V3_HYDSH</name>
<feature type="domain" description="Glycosyltransferase 2-like" evidence="8">
    <location>
        <begin position="8"/>
        <end position="175"/>
    </location>
</feature>
<comment type="caution">
    <text evidence="9">The sequence shown here is derived from an EMBL/GenBank/DDBJ whole genome shotgun (WGS) entry which is preliminary data.</text>
</comment>
<gene>
    <name evidence="9" type="ORF">HSCHL_0710</name>
</gene>
<evidence type="ECO:0000256" key="4">
    <source>
        <dbReference type="ARBA" id="ARBA00022692"/>
    </source>
</evidence>
<organism evidence="9 10">
    <name type="scientific">Hydrogenibacillus schlegelii</name>
    <name type="common">Bacillus schlegelii</name>
    <dbReference type="NCBI Taxonomy" id="1484"/>
    <lineage>
        <taxon>Bacteria</taxon>
        <taxon>Bacillati</taxon>
        <taxon>Bacillota</taxon>
        <taxon>Bacilli</taxon>
        <taxon>Bacillales</taxon>
        <taxon>Bacillales Family X. Incertae Sedis</taxon>
        <taxon>Hydrogenibacillus</taxon>
    </lineage>
</organism>
<proteinExistence type="predicted"/>
<evidence type="ECO:0000256" key="5">
    <source>
        <dbReference type="ARBA" id="ARBA00022989"/>
    </source>
</evidence>
<keyword evidence="2" id="KW-0328">Glycosyltransferase</keyword>
<dbReference type="Proteomes" id="UP000244180">
    <property type="component" value="Unassembled WGS sequence"/>
</dbReference>
<dbReference type="InterPro" id="IPR001173">
    <property type="entry name" value="Glyco_trans_2-like"/>
</dbReference>
<reference evidence="9 10" key="1">
    <citation type="submission" date="2017-08" db="EMBL/GenBank/DDBJ databases">
        <title>Burning lignite coal seam in the remote Altai Mountains harbors a hydrogen-driven thermophilic microbial community.</title>
        <authorList>
            <person name="Kadnikov V.V."/>
            <person name="Mardanov A.V."/>
            <person name="Ivasenko D."/>
            <person name="Beletsky A.V."/>
            <person name="Karnachuk O.V."/>
            <person name="Ravin N.V."/>
        </authorList>
    </citation>
    <scope>NUCLEOTIDE SEQUENCE [LARGE SCALE GENOMIC DNA]</scope>
    <source>
        <strain evidence="9">AL33</strain>
    </source>
</reference>
<dbReference type="RefSeq" id="WP_273000489.1">
    <property type="nucleotide sequence ID" value="NZ_PEBV01000030.1"/>
</dbReference>
<dbReference type="InterPro" id="IPR029044">
    <property type="entry name" value="Nucleotide-diphossugar_trans"/>
</dbReference>
<evidence type="ECO:0000256" key="7">
    <source>
        <dbReference type="SAM" id="Phobius"/>
    </source>
</evidence>
<dbReference type="PANTHER" id="PTHR48090">
    <property type="entry name" value="UNDECAPRENYL-PHOSPHATE 4-DEOXY-4-FORMAMIDO-L-ARABINOSE TRANSFERASE-RELATED"/>
    <property type="match status" value="1"/>
</dbReference>
<dbReference type="Pfam" id="PF00535">
    <property type="entry name" value="Glycos_transf_2"/>
    <property type="match status" value="1"/>
</dbReference>
<dbReference type="PANTHER" id="PTHR48090:SF1">
    <property type="entry name" value="PROPHAGE BACTOPRENOL GLUCOSYL TRANSFERASE HOMOLOG"/>
    <property type="match status" value="1"/>
</dbReference>
<evidence type="ECO:0000256" key="3">
    <source>
        <dbReference type="ARBA" id="ARBA00022679"/>
    </source>
</evidence>
<evidence type="ECO:0000256" key="6">
    <source>
        <dbReference type="ARBA" id="ARBA00023136"/>
    </source>
</evidence>
<evidence type="ECO:0000313" key="10">
    <source>
        <dbReference type="Proteomes" id="UP000244180"/>
    </source>
</evidence>